<dbReference type="InterPro" id="IPR027417">
    <property type="entry name" value="P-loop_NTPase"/>
</dbReference>
<feature type="region of interest" description="Disordered" evidence="14">
    <location>
        <begin position="822"/>
        <end position="855"/>
    </location>
</feature>
<evidence type="ECO:0000256" key="6">
    <source>
        <dbReference type="ARBA" id="ARBA00022840"/>
    </source>
</evidence>
<dbReference type="Pfam" id="PF00271">
    <property type="entry name" value="Helicase_C"/>
    <property type="match status" value="1"/>
</dbReference>
<dbReference type="PANTHER" id="PTHR13710:SF153">
    <property type="entry name" value="RECQ-LIKE DNA HELICASE BLM"/>
    <property type="match status" value="1"/>
</dbReference>
<evidence type="ECO:0000256" key="4">
    <source>
        <dbReference type="ARBA" id="ARBA00022801"/>
    </source>
</evidence>
<feature type="compositionally biased region" description="Low complexity" evidence="14">
    <location>
        <begin position="1785"/>
        <end position="1797"/>
    </location>
</feature>
<evidence type="ECO:0000313" key="17">
    <source>
        <dbReference type="EMBL" id="PFH59048.1"/>
    </source>
</evidence>
<dbReference type="SUPFAM" id="SSF46785">
    <property type="entry name" value="Winged helix' DNA-binding domain"/>
    <property type="match status" value="1"/>
</dbReference>
<keyword evidence="8" id="KW-0413">Isomerase</keyword>
<dbReference type="PANTHER" id="PTHR13710">
    <property type="entry name" value="DNA HELICASE RECQ FAMILY MEMBER"/>
    <property type="match status" value="1"/>
</dbReference>
<dbReference type="SUPFAM" id="SSF48403">
    <property type="entry name" value="Ankyrin repeat"/>
    <property type="match status" value="1"/>
</dbReference>
<feature type="domain" description="Helicase C-terminal" evidence="16">
    <location>
        <begin position="1160"/>
        <end position="1301"/>
    </location>
</feature>
<feature type="domain" description="Helicase ATP-binding" evidence="15">
    <location>
        <begin position="948"/>
        <end position="1129"/>
    </location>
</feature>
<evidence type="ECO:0000256" key="11">
    <source>
        <dbReference type="ARBA" id="ARBA00034808"/>
    </source>
</evidence>
<gene>
    <name evidence="17" type="ORF">XA68_12886</name>
</gene>
<evidence type="ECO:0000256" key="5">
    <source>
        <dbReference type="ARBA" id="ARBA00022806"/>
    </source>
</evidence>
<evidence type="ECO:0000256" key="3">
    <source>
        <dbReference type="ARBA" id="ARBA00022741"/>
    </source>
</evidence>
<dbReference type="EMBL" id="LAZP02000231">
    <property type="protein sequence ID" value="PFH59048.1"/>
    <property type="molecule type" value="Genomic_DNA"/>
</dbReference>
<evidence type="ECO:0000256" key="14">
    <source>
        <dbReference type="SAM" id="MobiDB-lite"/>
    </source>
</evidence>
<feature type="region of interest" description="Disordered" evidence="14">
    <location>
        <begin position="1727"/>
        <end position="1825"/>
    </location>
</feature>
<dbReference type="InterPro" id="IPR032284">
    <property type="entry name" value="RecQ_Zn-bd"/>
</dbReference>
<evidence type="ECO:0000256" key="9">
    <source>
        <dbReference type="ARBA" id="ARBA00023242"/>
    </source>
</evidence>
<feature type="region of interest" description="Disordered" evidence="14">
    <location>
        <begin position="336"/>
        <end position="426"/>
    </location>
</feature>
<keyword evidence="5" id="KW-0347">Helicase</keyword>
<dbReference type="GO" id="GO:0000724">
    <property type="term" value="P:double-strand break repair via homologous recombination"/>
    <property type="evidence" value="ECO:0007669"/>
    <property type="project" value="TreeGrafter"/>
</dbReference>
<keyword evidence="4" id="KW-0378">Hydrolase</keyword>
<keyword evidence="18" id="KW-1185">Reference proteome</keyword>
<dbReference type="InterPro" id="IPR014001">
    <property type="entry name" value="Helicase_ATP-bd"/>
</dbReference>
<feature type="compositionally biased region" description="Polar residues" evidence="14">
    <location>
        <begin position="889"/>
        <end position="902"/>
    </location>
</feature>
<dbReference type="GO" id="GO:0043138">
    <property type="term" value="F:3'-5' DNA helicase activity"/>
    <property type="evidence" value="ECO:0007669"/>
    <property type="project" value="UniProtKB-EC"/>
</dbReference>
<dbReference type="PROSITE" id="PS51192">
    <property type="entry name" value="HELICASE_ATP_BIND_1"/>
    <property type="match status" value="1"/>
</dbReference>
<dbReference type="Gene3D" id="3.40.50.300">
    <property type="entry name" value="P-loop containing nucleotide triphosphate hydrolases"/>
    <property type="match status" value="2"/>
</dbReference>
<evidence type="ECO:0000256" key="1">
    <source>
        <dbReference type="ARBA" id="ARBA00004123"/>
    </source>
</evidence>
<feature type="compositionally biased region" description="Acidic residues" evidence="14">
    <location>
        <begin position="1534"/>
        <end position="1546"/>
    </location>
</feature>
<dbReference type="NCBIfam" id="TIGR00614">
    <property type="entry name" value="recQ_fam"/>
    <property type="match status" value="1"/>
</dbReference>
<evidence type="ECO:0000256" key="8">
    <source>
        <dbReference type="ARBA" id="ARBA00023235"/>
    </source>
</evidence>
<feature type="compositionally biased region" description="Basic and acidic residues" evidence="14">
    <location>
        <begin position="484"/>
        <end position="501"/>
    </location>
</feature>
<dbReference type="PROSITE" id="PS51194">
    <property type="entry name" value="HELICASE_CTER"/>
    <property type="match status" value="1"/>
</dbReference>
<dbReference type="GO" id="GO:0016787">
    <property type="term" value="F:hydrolase activity"/>
    <property type="evidence" value="ECO:0007669"/>
    <property type="project" value="UniProtKB-KW"/>
</dbReference>
<keyword evidence="13" id="KW-0175">Coiled coil</keyword>
<dbReference type="SMART" id="SM00487">
    <property type="entry name" value="DEXDc"/>
    <property type="match status" value="1"/>
</dbReference>
<feature type="compositionally biased region" description="Polar residues" evidence="14">
    <location>
        <begin position="337"/>
        <end position="346"/>
    </location>
</feature>
<reference evidence="17 18" key="2">
    <citation type="journal article" date="2017" name="Sci. Rep.">
        <title>Ant-infecting Ophiocordyceps genomes reveal a high diversity of potential behavioral manipulation genes and a possible major role for enterotoxins.</title>
        <authorList>
            <person name="de Bekker C."/>
            <person name="Ohm R.A."/>
            <person name="Evans H.C."/>
            <person name="Brachmann A."/>
            <person name="Hughes D.P."/>
        </authorList>
    </citation>
    <scope>NUCLEOTIDE SEQUENCE [LARGE SCALE GENOMIC DNA]</scope>
    <source>
        <strain evidence="17 18">SC16a</strain>
    </source>
</reference>
<keyword evidence="9" id="KW-0539">Nucleus</keyword>
<dbReference type="InterPro" id="IPR036770">
    <property type="entry name" value="Ankyrin_rpt-contain_sf"/>
</dbReference>
<dbReference type="OrthoDB" id="10261556at2759"/>
<dbReference type="GO" id="GO:0006260">
    <property type="term" value="P:DNA replication"/>
    <property type="evidence" value="ECO:0007669"/>
    <property type="project" value="InterPro"/>
</dbReference>
<comment type="subcellular location">
    <subcellularLocation>
        <location evidence="1">Nucleus</location>
    </subcellularLocation>
</comment>
<feature type="compositionally biased region" description="Gly residues" evidence="14">
    <location>
        <begin position="1760"/>
        <end position="1775"/>
    </location>
</feature>
<comment type="catalytic activity">
    <reaction evidence="10">
        <text>Couples ATP hydrolysis with the unwinding of duplex DNA by translocating in the 3'-5' direction.</text>
        <dbReference type="EC" id="5.6.2.4"/>
    </reaction>
</comment>
<dbReference type="Pfam" id="PF16124">
    <property type="entry name" value="RecQ_Zn_bind"/>
    <property type="match status" value="1"/>
</dbReference>
<dbReference type="InterPro" id="IPR002110">
    <property type="entry name" value="Ankyrin_rpt"/>
</dbReference>
<dbReference type="PROSITE" id="PS00690">
    <property type="entry name" value="DEAH_ATP_HELICASE"/>
    <property type="match status" value="1"/>
</dbReference>
<dbReference type="Gene3D" id="1.10.10.10">
    <property type="entry name" value="Winged helix-like DNA-binding domain superfamily/Winged helix DNA-binding domain"/>
    <property type="match status" value="1"/>
</dbReference>
<dbReference type="GO" id="GO:0005737">
    <property type="term" value="C:cytoplasm"/>
    <property type="evidence" value="ECO:0007669"/>
    <property type="project" value="TreeGrafter"/>
</dbReference>
<feature type="region of interest" description="Disordered" evidence="14">
    <location>
        <begin position="1453"/>
        <end position="1565"/>
    </location>
</feature>
<feature type="compositionally biased region" description="Gly residues" evidence="14">
    <location>
        <begin position="1811"/>
        <end position="1825"/>
    </location>
</feature>
<dbReference type="InterPro" id="IPR001650">
    <property type="entry name" value="Helicase_C-like"/>
</dbReference>
<feature type="region of interest" description="Disordered" evidence="14">
    <location>
        <begin position="197"/>
        <end position="263"/>
    </location>
</feature>
<feature type="compositionally biased region" description="Basic and acidic residues" evidence="14">
    <location>
        <begin position="401"/>
        <end position="411"/>
    </location>
</feature>
<dbReference type="FunFam" id="3.40.50.300:FF:001975">
    <property type="entry name" value="ATP-dependent DNA helicase"/>
    <property type="match status" value="1"/>
</dbReference>
<evidence type="ECO:0000313" key="18">
    <source>
        <dbReference type="Proteomes" id="UP000037136"/>
    </source>
</evidence>
<dbReference type="Proteomes" id="UP000037136">
    <property type="component" value="Unassembled WGS sequence"/>
</dbReference>
<dbReference type="FunFam" id="3.40.50.300:FF:000537">
    <property type="entry name" value="Bloom syndrome RecQ-like helicase"/>
    <property type="match status" value="1"/>
</dbReference>
<dbReference type="SMART" id="SM00956">
    <property type="entry name" value="RQC"/>
    <property type="match status" value="1"/>
</dbReference>
<dbReference type="GO" id="GO:0005694">
    <property type="term" value="C:chromosome"/>
    <property type="evidence" value="ECO:0007669"/>
    <property type="project" value="TreeGrafter"/>
</dbReference>
<keyword evidence="3" id="KW-0547">Nucleotide-binding</keyword>
<evidence type="ECO:0000256" key="10">
    <source>
        <dbReference type="ARBA" id="ARBA00034617"/>
    </source>
</evidence>
<dbReference type="InterPro" id="IPR002464">
    <property type="entry name" value="DNA/RNA_helicase_DEAH_CS"/>
</dbReference>
<feature type="coiled-coil region" evidence="13">
    <location>
        <begin position="669"/>
        <end position="696"/>
    </location>
</feature>
<protein>
    <recommendedName>
        <fullName evidence="11">DNA 3'-5' helicase</fullName>
        <ecNumber evidence="11">5.6.2.4</ecNumber>
    </recommendedName>
</protein>
<dbReference type="GO" id="GO:0009378">
    <property type="term" value="F:four-way junction helicase activity"/>
    <property type="evidence" value="ECO:0007669"/>
    <property type="project" value="TreeGrafter"/>
</dbReference>
<keyword evidence="7" id="KW-0238">DNA-binding</keyword>
<dbReference type="InterPro" id="IPR011545">
    <property type="entry name" value="DEAD/DEAH_box_helicase_dom"/>
</dbReference>
<dbReference type="STRING" id="268505.A0A2A9PCM5"/>
<feature type="region of interest" description="Disordered" evidence="14">
    <location>
        <begin position="872"/>
        <end position="907"/>
    </location>
</feature>
<evidence type="ECO:0000259" key="16">
    <source>
        <dbReference type="PROSITE" id="PS51194"/>
    </source>
</evidence>
<dbReference type="GO" id="GO:0005634">
    <property type="term" value="C:nucleus"/>
    <property type="evidence" value="ECO:0007669"/>
    <property type="project" value="UniProtKB-SubCell"/>
</dbReference>
<reference evidence="17 18" key="1">
    <citation type="journal article" date="2015" name="BMC Genomics">
        <title>Gene expression during zombie ant biting behavior reflects the complexity underlying fungal parasitic behavioral manipulation.</title>
        <authorList>
            <person name="de Bekker C."/>
            <person name="Ohm R.A."/>
            <person name="Loreto R.G."/>
            <person name="Sebastian A."/>
            <person name="Albert I."/>
            <person name="Merrow M."/>
            <person name="Brachmann A."/>
            <person name="Hughes D.P."/>
        </authorList>
    </citation>
    <scope>NUCLEOTIDE SEQUENCE [LARGE SCALE GENOMIC DNA]</scope>
    <source>
        <strain evidence="17 18">SC16a</strain>
    </source>
</reference>
<feature type="compositionally biased region" description="Basic residues" evidence="14">
    <location>
        <begin position="1461"/>
        <end position="1473"/>
    </location>
</feature>
<dbReference type="CDD" id="cd17920">
    <property type="entry name" value="DEXHc_RecQ"/>
    <property type="match status" value="1"/>
</dbReference>
<comment type="caution">
    <text evidence="17">The sequence shown here is derived from an EMBL/GenBank/DDBJ whole genome shotgun (WGS) entry which is preliminary data.</text>
</comment>
<evidence type="ECO:0000256" key="13">
    <source>
        <dbReference type="SAM" id="Coils"/>
    </source>
</evidence>
<dbReference type="GO" id="GO:0003677">
    <property type="term" value="F:DNA binding"/>
    <property type="evidence" value="ECO:0007669"/>
    <property type="project" value="UniProtKB-KW"/>
</dbReference>
<evidence type="ECO:0000259" key="15">
    <source>
        <dbReference type="PROSITE" id="PS51192"/>
    </source>
</evidence>
<comment type="similarity">
    <text evidence="2">Belongs to the helicase family. RecQ subfamily.</text>
</comment>
<accession>A0A2A9PCM5</accession>
<dbReference type="InterPro" id="IPR018982">
    <property type="entry name" value="RQC_domain"/>
</dbReference>
<dbReference type="GO" id="GO:0005524">
    <property type="term" value="F:ATP binding"/>
    <property type="evidence" value="ECO:0007669"/>
    <property type="project" value="UniProtKB-KW"/>
</dbReference>
<dbReference type="InterPro" id="IPR004589">
    <property type="entry name" value="DNA_helicase_ATP-dep_RecQ"/>
</dbReference>
<organism evidence="17 18">
    <name type="scientific">Ophiocordyceps unilateralis</name>
    <name type="common">Zombie-ant fungus</name>
    <name type="synonym">Torrubia unilateralis</name>
    <dbReference type="NCBI Taxonomy" id="268505"/>
    <lineage>
        <taxon>Eukaryota</taxon>
        <taxon>Fungi</taxon>
        <taxon>Dikarya</taxon>
        <taxon>Ascomycota</taxon>
        <taxon>Pezizomycotina</taxon>
        <taxon>Sordariomycetes</taxon>
        <taxon>Hypocreomycetidae</taxon>
        <taxon>Hypocreales</taxon>
        <taxon>Ophiocordycipitaceae</taxon>
        <taxon>Ophiocordyceps</taxon>
    </lineage>
</organism>
<name>A0A2A9PCM5_OPHUN</name>
<feature type="compositionally biased region" description="Low complexity" evidence="14">
    <location>
        <begin position="233"/>
        <end position="248"/>
    </location>
</feature>
<dbReference type="Pfam" id="PF09382">
    <property type="entry name" value="RQC"/>
    <property type="match status" value="1"/>
</dbReference>
<evidence type="ECO:0000256" key="2">
    <source>
        <dbReference type="ARBA" id="ARBA00005446"/>
    </source>
</evidence>
<evidence type="ECO:0000256" key="7">
    <source>
        <dbReference type="ARBA" id="ARBA00023125"/>
    </source>
</evidence>
<dbReference type="PROSITE" id="PS50297">
    <property type="entry name" value="ANK_REP_REGION"/>
    <property type="match status" value="1"/>
</dbReference>
<feature type="repeat" description="ANK" evidence="12">
    <location>
        <begin position="24"/>
        <end position="56"/>
    </location>
</feature>
<evidence type="ECO:0000256" key="12">
    <source>
        <dbReference type="PROSITE-ProRule" id="PRU00023"/>
    </source>
</evidence>
<dbReference type="Pfam" id="PF12796">
    <property type="entry name" value="Ank_2"/>
    <property type="match status" value="1"/>
</dbReference>
<dbReference type="SUPFAM" id="SSF52540">
    <property type="entry name" value="P-loop containing nucleoside triphosphate hydrolases"/>
    <property type="match status" value="1"/>
</dbReference>
<keyword evidence="6" id="KW-0067">ATP-binding</keyword>
<feature type="compositionally biased region" description="Basic and acidic residues" evidence="14">
    <location>
        <begin position="1495"/>
        <end position="1506"/>
    </location>
</feature>
<feature type="region of interest" description="Disordered" evidence="14">
    <location>
        <begin position="444"/>
        <end position="511"/>
    </location>
</feature>
<dbReference type="EC" id="5.6.2.4" evidence="11"/>
<dbReference type="InterPro" id="IPR036388">
    <property type="entry name" value="WH-like_DNA-bd_sf"/>
</dbReference>
<sequence length="1825" mass="199486">MWRDNEVLVKLLLEKGFDVNATYYSETPLLLATTSGETGIVKLLLEKGADVDSKGDYDRHRTPLSQAANMGDEAAARLTTKDLETEILTKSRAAALLTNRRVTRSPSAGISIASERPGGTRLGKVAAIAKARPPLASSLGRLHDSKQPCGASHLVDEQRLFHQACRPYLPRCRCPDPPPAVPSAAPSAVTNIDSLRGYSDPDAPRHGLNVSHETTVEARSMGRLTSTTKSKKPLLVSQQPQQLPTPSTAGDERARQQRLGRVAQDAGRAFIARSRLHGPPLDKQPSRPAPSPNLSLDFTDFDDDDLEVMDLTEDTVASAGSLEFGDDVKLWDGKTAHWSSPVPSGSTKKRKCDGMSIGQPGLEDEFPDVYQILGTNPPASTPRRPSAVGRHASALGSGRSRRGDAGKEPEPARSQSARSRRGADLSLVVEEVSSPLRRVAERREQLAQNQTPDKDADAPGTQDSSKRRRVSLEPPSFSLSSEDEGLRRVEKAGESKAHDCVPDSEDEFVTPPSCSANTRFADETASVEPISKPQTDILGQESVLGGPGYVGGASGGVVDAMTAAHDSPSSSQAPKLLTLLSANPQALSQTHASLELQIQQNGQHYSRAVNERWSKEKRNAVKVEKERLLRQRKAVAELSTSMDSYKAICERRESLANQVAQSYANGLDTDEDEIELDELTDQVREMEQQFVRILSDAGLDRTSFFEPNSDAMHDTKTGSAVVLGTQPSCGGVMDASAGSEGSTLVAAAGTQVVQQTQLPGARRRNEPTLAVASRGDTTSLNEEDSLDDVIYKELSQFKANQSSKGEAVARQTSFDVQEHQFLDAEPLPTPRRPATQAKSAHNAPPRSRAHADNFSDFSDDADMLAFVQAYETRQSVRGPTPRRPRQVLSPASGNNAVAQSSKAHAPLKRSTLGIPPELMKHPWSPEVQKILKDRFRMRGFRHNQLEAINATLGGQDAFVLMPTGGGKSLCYQLPAVVKTGKTRGVTIVVSPLLSLMQDQVEHMKALGIQAVAFNSECSTEYKRQVMSAFDERSPEHFVELLYVTPEMVSKNAAFTNAMHSLYRKGKFARLVIDEAHCVSQWGHDFRPDYKTLGQVRLKFPEVPVMALTATATQNVIVDIRHNLGMTSCRIFSQSFNRPNLYYEVQQKKSNSDATERIARLINAKYRNVTGIVYTISRKQAETVAERLREEGIAARHYHAAIEPHEKAQVLTAWQKGPVKVVVATIAFGMGIDKPDVRFVIHHGLPKSLEGYYQETGRAGRDGKPSDCILFFGKGDIRVLKKLIADGEGNAEQKERQMVMLNRVTSFCDNISECRRTEVLRYFGEDFVPAQCQKSCDNCRSGLVFELQDFSTYARAAIRVVQKQRRLTAIQCADIMLGKKYPKNEEELSDEYFGMAKDLKRHELVRVIDRLSAEKAFNEDNVVGSHGMAIQYLQIGPTARQFLMEGRKLMLTIQVSEEPRSKKPTKAKSKAAKKAGKDKGRQSPPVQSTYVSSPMMDRRQSRTRQWDSGDDDGLPMTSNGYVNDGFVVSDGERREDDDDDDDDDEAFEPLPKQRPARPAARNVVGPRKALGPQITVDERLGSLSEIHQDLVNAFVLEAQKVEERIRNAKELRRPLFTERDFREMAMGWTTSLDTMCGIPGIDAQKVAEHGPKLLPLLRQHHDLYKQIMAASGEVDGGEEVVDLISSEVEADEDDMKGGLKTEENSPYFFHATPRADVEAFHNRLQGLESQQQAPAPSRAPKSSFRGGVGGRKFSGKRWQKRGGGSGSGSGGGGGGVSARRKGPGSGRRASGSSAPAAGNGAFKRDGKPVNKSGGGGGGGGIGLMPL</sequence>
<keyword evidence="12" id="KW-0040">ANK repeat</keyword>
<dbReference type="SMART" id="SM00490">
    <property type="entry name" value="HELICc"/>
    <property type="match status" value="1"/>
</dbReference>
<dbReference type="CDD" id="cd18794">
    <property type="entry name" value="SF2_C_RecQ"/>
    <property type="match status" value="1"/>
</dbReference>
<dbReference type="InterPro" id="IPR036390">
    <property type="entry name" value="WH_DNA-bd_sf"/>
</dbReference>
<dbReference type="PROSITE" id="PS50088">
    <property type="entry name" value="ANK_REPEAT"/>
    <property type="match status" value="1"/>
</dbReference>
<dbReference type="Gene3D" id="1.25.40.20">
    <property type="entry name" value="Ankyrin repeat-containing domain"/>
    <property type="match status" value="1"/>
</dbReference>
<dbReference type="Pfam" id="PF00270">
    <property type="entry name" value="DEAD"/>
    <property type="match status" value="1"/>
</dbReference>
<proteinExistence type="inferred from homology"/>